<keyword evidence="2" id="KW-1185">Reference proteome</keyword>
<sequence length="618" mass="72829">MDKFASQDLLQVEAVKTNEKDVGYKEHLVLPEFIPLDWRKSMCEDLIYLRMTDLCVNVLDEIILRNVDIISDLDYWEIGRVMMVCLGSRTSVALYEQLINKLESKPMWKLFVGKLRDVGYKEHLVLPEFIPLDWRKSMCEDLIYLRMTDLCVNVLDEIILRNVDIISDLDYWEIGRVMMVCLGSRTSVALYEQLINKLESKPMWKLFVGKLRDVGYKEHLVLPEFIPLDWRKSMCEDLIYLRMTDLCVNVLDEIILRNVDIISDLDYWEIGRVMMVCLGSRTSVALYEQLINKLESKPMWKLFVGKLRDVGYKEHLVLPEFIPLDWRKSMCEDLIYLRMTDLCVNVLDEIILRNVDIISDLDYWEIGRVMMVCLGSRTSVALYEQLINKLESKPMWKLFVGKLRDVGYKEHLVLPEFIPLDWRKSMCEDLIYLRMTDLCVNVLDEIILRNVDIISDLDYWEIGRVMMVCLGSRTSVALYEQLINKLESKPMWKLFVGKLRDVGYKEHLVLPEFIPLDWRKSMCEDLIYLRMTDLCVNVLDEIILRNVDIISDLDYWEIGRVMMVCLGSRTSVALYEQLINKLESKPMWKLFVGKLRDVGYKEHLVLPEFMLALNDILK</sequence>
<reference evidence="1 2" key="1">
    <citation type="journal article" date="2018" name="Mol. Plant">
        <title>The genome of Artemisia annua provides insight into the evolution of Asteraceae family and artemisinin biosynthesis.</title>
        <authorList>
            <person name="Shen Q."/>
            <person name="Zhang L."/>
            <person name="Liao Z."/>
            <person name="Wang S."/>
            <person name="Yan T."/>
            <person name="Shi P."/>
            <person name="Liu M."/>
            <person name="Fu X."/>
            <person name="Pan Q."/>
            <person name="Wang Y."/>
            <person name="Lv Z."/>
            <person name="Lu X."/>
            <person name="Zhang F."/>
            <person name="Jiang W."/>
            <person name="Ma Y."/>
            <person name="Chen M."/>
            <person name="Hao X."/>
            <person name="Li L."/>
            <person name="Tang Y."/>
            <person name="Lv G."/>
            <person name="Zhou Y."/>
            <person name="Sun X."/>
            <person name="Brodelius P.E."/>
            <person name="Rose J.K.C."/>
            <person name="Tang K."/>
        </authorList>
    </citation>
    <scope>NUCLEOTIDE SEQUENCE [LARGE SCALE GENOMIC DNA]</scope>
    <source>
        <strain evidence="2">cv. Huhao1</strain>
        <tissue evidence="1">Leaf</tissue>
    </source>
</reference>
<comment type="caution">
    <text evidence="1">The sequence shown here is derived from an EMBL/GenBank/DDBJ whole genome shotgun (WGS) entry which is preliminary data.</text>
</comment>
<dbReference type="GO" id="GO:0004386">
    <property type="term" value="F:helicase activity"/>
    <property type="evidence" value="ECO:0007669"/>
    <property type="project" value="UniProtKB-KW"/>
</dbReference>
<protein>
    <submittedName>
        <fullName evidence="1">UvrD-like Helicase, ATP-binding domain, P-loop containing nucleoside triphosphate hydrolase</fullName>
    </submittedName>
</protein>
<proteinExistence type="predicted"/>
<evidence type="ECO:0000313" key="1">
    <source>
        <dbReference type="EMBL" id="PWA55233.1"/>
    </source>
</evidence>
<dbReference type="PANTHER" id="PTHR21529:SF4">
    <property type="entry name" value="TPR AND ANKYRIN REPEAT-CONTAINING PROTEIN 1"/>
    <property type="match status" value="1"/>
</dbReference>
<dbReference type="EMBL" id="PKPP01006813">
    <property type="protein sequence ID" value="PWA55233.1"/>
    <property type="molecule type" value="Genomic_DNA"/>
</dbReference>
<evidence type="ECO:0000313" key="2">
    <source>
        <dbReference type="Proteomes" id="UP000245207"/>
    </source>
</evidence>
<dbReference type="InterPro" id="IPR039904">
    <property type="entry name" value="TRANK1"/>
</dbReference>
<keyword evidence="1" id="KW-0378">Hydrolase</keyword>
<name>A0A2U1M1V4_ARTAN</name>
<dbReference type="AlphaFoldDB" id="A0A2U1M1V4"/>
<dbReference type="GO" id="GO:0005524">
    <property type="term" value="F:ATP binding"/>
    <property type="evidence" value="ECO:0007669"/>
    <property type="project" value="UniProtKB-KW"/>
</dbReference>
<dbReference type="GO" id="GO:0016787">
    <property type="term" value="F:hydrolase activity"/>
    <property type="evidence" value="ECO:0007669"/>
    <property type="project" value="UniProtKB-KW"/>
</dbReference>
<dbReference type="Proteomes" id="UP000245207">
    <property type="component" value="Unassembled WGS sequence"/>
</dbReference>
<dbReference type="STRING" id="35608.A0A2U1M1V4"/>
<gene>
    <name evidence="1" type="ORF">CTI12_AA429160</name>
</gene>
<keyword evidence="1" id="KW-0067">ATP-binding</keyword>
<keyword evidence="1" id="KW-0547">Nucleotide-binding</keyword>
<dbReference type="PANTHER" id="PTHR21529">
    <property type="entry name" value="MAMMARY TURMOR VIRUS RECEPTOR HOMOLOG 1, 2 MTVR1, 2"/>
    <property type="match status" value="1"/>
</dbReference>
<keyword evidence="1" id="KW-0347">Helicase</keyword>
<accession>A0A2U1M1V4</accession>
<organism evidence="1 2">
    <name type="scientific">Artemisia annua</name>
    <name type="common">Sweet wormwood</name>
    <dbReference type="NCBI Taxonomy" id="35608"/>
    <lineage>
        <taxon>Eukaryota</taxon>
        <taxon>Viridiplantae</taxon>
        <taxon>Streptophyta</taxon>
        <taxon>Embryophyta</taxon>
        <taxon>Tracheophyta</taxon>
        <taxon>Spermatophyta</taxon>
        <taxon>Magnoliopsida</taxon>
        <taxon>eudicotyledons</taxon>
        <taxon>Gunneridae</taxon>
        <taxon>Pentapetalae</taxon>
        <taxon>asterids</taxon>
        <taxon>campanulids</taxon>
        <taxon>Asterales</taxon>
        <taxon>Asteraceae</taxon>
        <taxon>Asteroideae</taxon>
        <taxon>Anthemideae</taxon>
        <taxon>Artemisiinae</taxon>
        <taxon>Artemisia</taxon>
    </lineage>
</organism>